<keyword evidence="3" id="KW-0949">S-adenosyl-L-methionine</keyword>
<keyword evidence="6" id="KW-1185">Reference proteome</keyword>
<proteinExistence type="predicted"/>
<dbReference type="Gene3D" id="3.40.50.150">
    <property type="entry name" value="Vaccinia Virus protein VP39"/>
    <property type="match status" value="1"/>
</dbReference>
<keyword evidence="1 5" id="KW-0489">Methyltransferase</keyword>
<evidence type="ECO:0000259" key="4">
    <source>
        <dbReference type="SMART" id="SM00650"/>
    </source>
</evidence>
<dbReference type="Proteomes" id="UP000292781">
    <property type="component" value="Unassembled WGS sequence"/>
</dbReference>
<name>A0A4Q9VT08_9HYPH</name>
<accession>A0A4Q9VT08</accession>
<evidence type="ECO:0000313" key="6">
    <source>
        <dbReference type="Proteomes" id="UP000292781"/>
    </source>
</evidence>
<protein>
    <submittedName>
        <fullName evidence="5">Phospholipid methyltransferase</fullName>
    </submittedName>
</protein>
<dbReference type="InterPro" id="IPR020598">
    <property type="entry name" value="rRNA_Ade_methylase_Trfase_N"/>
</dbReference>
<comment type="caution">
    <text evidence="5">The sequence shown here is derived from an EMBL/GenBank/DDBJ whole genome shotgun (WGS) entry which is preliminary data.</text>
</comment>
<dbReference type="RefSeq" id="WP_131307527.1">
    <property type="nucleotide sequence ID" value="NZ_SJFN01000008.1"/>
</dbReference>
<keyword evidence="2 5" id="KW-0808">Transferase</keyword>
<dbReference type="OrthoDB" id="9805585at2"/>
<gene>
    <name evidence="5" type="ORF">EYW49_06790</name>
</gene>
<evidence type="ECO:0000256" key="1">
    <source>
        <dbReference type="ARBA" id="ARBA00022603"/>
    </source>
</evidence>
<dbReference type="AlphaFoldDB" id="A0A4Q9VT08"/>
<organism evidence="5 6">
    <name type="scientific">Siculibacillus lacustris</name>
    <dbReference type="NCBI Taxonomy" id="1549641"/>
    <lineage>
        <taxon>Bacteria</taxon>
        <taxon>Pseudomonadati</taxon>
        <taxon>Pseudomonadota</taxon>
        <taxon>Alphaproteobacteria</taxon>
        <taxon>Hyphomicrobiales</taxon>
        <taxon>Ancalomicrobiaceae</taxon>
        <taxon>Siculibacillus</taxon>
    </lineage>
</organism>
<dbReference type="GO" id="GO:0000179">
    <property type="term" value="F:rRNA (adenine-N6,N6-)-dimethyltransferase activity"/>
    <property type="evidence" value="ECO:0007669"/>
    <property type="project" value="InterPro"/>
</dbReference>
<reference evidence="5 6" key="1">
    <citation type="submission" date="2019-02" db="EMBL/GenBank/DDBJ databases">
        <title>Siculibacillus lacustris gen. nov., sp. nov., a new rosette-forming bacterium isolated from a freshwater crater lake (Lake St. Ana, Romania).</title>
        <authorList>
            <person name="Felfoldi T."/>
            <person name="Marton Z."/>
            <person name="Szabo A."/>
            <person name="Mentes A."/>
            <person name="Boka K."/>
            <person name="Marialigeti K."/>
            <person name="Mathe I."/>
            <person name="Koncz M."/>
            <person name="Schumann P."/>
            <person name="Toth E."/>
        </authorList>
    </citation>
    <scope>NUCLEOTIDE SEQUENCE [LARGE SCALE GENOMIC DNA]</scope>
    <source>
        <strain evidence="5 6">SA-279</strain>
    </source>
</reference>
<dbReference type="EMBL" id="SJFN01000008">
    <property type="protein sequence ID" value="TBW39196.1"/>
    <property type="molecule type" value="Genomic_DNA"/>
</dbReference>
<dbReference type="CDD" id="cd02440">
    <property type="entry name" value="AdoMet_MTases"/>
    <property type="match status" value="1"/>
</dbReference>
<evidence type="ECO:0000256" key="2">
    <source>
        <dbReference type="ARBA" id="ARBA00022679"/>
    </source>
</evidence>
<dbReference type="SUPFAM" id="SSF53335">
    <property type="entry name" value="S-adenosyl-L-methionine-dependent methyltransferases"/>
    <property type="match status" value="1"/>
</dbReference>
<dbReference type="InterPro" id="IPR029063">
    <property type="entry name" value="SAM-dependent_MTases_sf"/>
</dbReference>
<evidence type="ECO:0000313" key="5">
    <source>
        <dbReference type="EMBL" id="TBW39196.1"/>
    </source>
</evidence>
<sequence>MDHAKKRSAVAVMRHKVLDEVRFLRSWIDRPLMVGAVAPSSPQLAKLMASYVDPARPGLVAELGPGTGVVTQALIERGVAPSRIASIEFDGDFYHVLHQRFPGVHFVHGDAYRLRQGIAPWLDPTLAHPLAAVVSSLPLFTRPLPERLRLLEDSFALMPPGAPFIQFSYALVPPVPKGAARFEIERSSWVVRNLPPARVWIYRRPA</sequence>
<dbReference type="SMART" id="SM00650">
    <property type="entry name" value="rADc"/>
    <property type="match status" value="1"/>
</dbReference>
<evidence type="ECO:0000256" key="3">
    <source>
        <dbReference type="ARBA" id="ARBA00022691"/>
    </source>
</evidence>
<feature type="domain" description="Ribosomal RNA adenine methylase transferase N-terminal" evidence="4">
    <location>
        <begin position="44"/>
        <end position="186"/>
    </location>
</feature>